<dbReference type="InterPro" id="IPR004360">
    <property type="entry name" value="Glyas_Fos-R_dOase_dom"/>
</dbReference>
<reference evidence="3" key="1">
    <citation type="submission" date="2016-10" db="EMBL/GenBank/DDBJ databases">
        <authorList>
            <person name="Varghese N."/>
            <person name="Submissions S."/>
        </authorList>
    </citation>
    <scope>NUCLEOTIDE SEQUENCE [LARGE SCALE GENOMIC DNA]</scope>
    <source>
        <strain evidence="3">CGMCC 1.11101</strain>
    </source>
</reference>
<dbReference type="RefSeq" id="WP_090708400.1">
    <property type="nucleotide sequence ID" value="NZ_FOVM01000001.1"/>
</dbReference>
<dbReference type="OrthoDB" id="9798430at2"/>
<name>A0A1I4YR36_9MICO</name>
<dbReference type="STRING" id="995034.SAMN05216219_0447"/>
<dbReference type="Pfam" id="PF00903">
    <property type="entry name" value="Glyoxalase"/>
    <property type="match status" value="1"/>
</dbReference>
<gene>
    <name evidence="2" type="ORF">SAMN05216219_0447</name>
</gene>
<sequence>MDQRISFITLAVADVGASRSFFIDGLGWHESLFAPGEVLMIKVADRVVLSLWDRTEFEKEVGPIGAGPAPITLAHNVDRPARVDEVLREAVAAGATLRSPGTRREWGGYSGYFLDPDGYAWEVAFNPGEIGRDLLPEGGS</sequence>
<evidence type="ECO:0000259" key="1">
    <source>
        <dbReference type="PROSITE" id="PS51819"/>
    </source>
</evidence>
<protein>
    <recommendedName>
        <fullName evidence="1">VOC domain-containing protein</fullName>
    </recommendedName>
</protein>
<evidence type="ECO:0000313" key="2">
    <source>
        <dbReference type="EMBL" id="SFN40437.1"/>
    </source>
</evidence>
<organism evidence="2 3">
    <name type="scientific">Mycetocola miduiensis</name>
    <dbReference type="NCBI Taxonomy" id="995034"/>
    <lineage>
        <taxon>Bacteria</taxon>
        <taxon>Bacillati</taxon>
        <taxon>Actinomycetota</taxon>
        <taxon>Actinomycetes</taxon>
        <taxon>Micrococcales</taxon>
        <taxon>Microbacteriaceae</taxon>
        <taxon>Mycetocola</taxon>
    </lineage>
</organism>
<evidence type="ECO:0000313" key="3">
    <source>
        <dbReference type="Proteomes" id="UP000198867"/>
    </source>
</evidence>
<dbReference type="InterPro" id="IPR037523">
    <property type="entry name" value="VOC_core"/>
</dbReference>
<feature type="domain" description="VOC" evidence="1">
    <location>
        <begin position="4"/>
        <end position="126"/>
    </location>
</feature>
<dbReference type="SUPFAM" id="SSF54593">
    <property type="entry name" value="Glyoxalase/Bleomycin resistance protein/Dihydroxybiphenyl dioxygenase"/>
    <property type="match status" value="1"/>
</dbReference>
<accession>A0A1I4YR36</accession>
<dbReference type="PROSITE" id="PS51819">
    <property type="entry name" value="VOC"/>
    <property type="match status" value="1"/>
</dbReference>
<dbReference type="PANTHER" id="PTHR36503:SF1">
    <property type="entry name" value="BLR2520 PROTEIN"/>
    <property type="match status" value="1"/>
</dbReference>
<dbReference type="EMBL" id="FOVM01000001">
    <property type="protein sequence ID" value="SFN40437.1"/>
    <property type="molecule type" value="Genomic_DNA"/>
</dbReference>
<dbReference type="AlphaFoldDB" id="A0A1I4YR36"/>
<dbReference type="InterPro" id="IPR029068">
    <property type="entry name" value="Glyas_Bleomycin-R_OHBP_Dase"/>
</dbReference>
<proteinExistence type="predicted"/>
<dbReference type="Proteomes" id="UP000198867">
    <property type="component" value="Unassembled WGS sequence"/>
</dbReference>
<keyword evidence="3" id="KW-1185">Reference proteome</keyword>
<dbReference type="Gene3D" id="3.10.180.10">
    <property type="entry name" value="2,3-Dihydroxybiphenyl 1,2-Dioxygenase, domain 1"/>
    <property type="match status" value="1"/>
</dbReference>
<dbReference type="PANTHER" id="PTHR36503">
    <property type="entry name" value="BLR2520 PROTEIN"/>
    <property type="match status" value="1"/>
</dbReference>